<evidence type="ECO:0000313" key="2">
    <source>
        <dbReference type="EMBL" id="AHA74794.1"/>
    </source>
</evidence>
<dbReference type="Proteomes" id="UP000018566">
    <property type="component" value="Chromosome"/>
</dbReference>
<protein>
    <submittedName>
        <fullName evidence="2">Uncharacterized protein</fullName>
    </submittedName>
</protein>
<name>A0A9W3PIX0_BACTU</name>
<proteinExistence type="predicted"/>
<organism evidence="2 3">
    <name type="scientific">Bacillus thuringiensis YBT-1518</name>
    <dbReference type="NCBI Taxonomy" id="529122"/>
    <lineage>
        <taxon>Bacteria</taxon>
        <taxon>Bacillati</taxon>
        <taxon>Bacillota</taxon>
        <taxon>Bacilli</taxon>
        <taxon>Bacillales</taxon>
        <taxon>Bacillaceae</taxon>
        <taxon>Bacillus</taxon>
        <taxon>Bacillus cereus group</taxon>
    </lineage>
</organism>
<accession>A0A9W3PIX0</accession>
<evidence type="ECO:0000256" key="1">
    <source>
        <dbReference type="SAM" id="MobiDB-lite"/>
    </source>
</evidence>
<dbReference type="EMBL" id="CP005935">
    <property type="protein sequence ID" value="AHA74794.1"/>
    <property type="molecule type" value="Genomic_DNA"/>
</dbReference>
<gene>
    <name evidence="2" type="ORF">YBT1518_28455</name>
</gene>
<sequence>MFERSPSYVGKVKNKWRKQGLWEGPNQVAKKASKEKRGERNVSPFE</sequence>
<dbReference type="AlphaFoldDB" id="A0A9W3PIX0"/>
<reference evidence="2 3" key="1">
    <citation type="submission" date="2013-05" db="EMBL/GenBank/DDBJ databases">
        <title>Complete genome sequence of Bacillus thuringiensis YBT-1518, a typical strain with high toxicity to nematode.</title>
        <authorList>
            <person name="Wang P."/>
            <person name="Zhang C."/>
            <person name="Guo M."/>
            <person name="Guo S."/>
            <person name="Zhu Y."/>
            <person name="Zheng J."/>
            <person name="Zhu L."/>
            <person name="Ruan L."/>
            <person name="Peng D."/>
            <person name="Sun M."/>
        </authorList>
    </citation>
    <scope>NUCLEOTIDE SEQUENCE [LARGE SCALE GENOMIC DNA]</scope>
    <source>
        <strain evidence="2 3">YBT-1518</strain>
    </source>
</reference>
<evidence type="ECO:0000313" key="3">
    <source>
        <dbReference type="Proteomes" id="UP000018566"/>
    </source>
</evidence>
<dbReference type="KEGG" id="bthu:YBT1518_28455"/>
<feature type="region of interest" description="Disordered" evidence="1">
    <location>
        <begin position="20"/>
        <end position="46"/>
    </location>
</feature>